<proteinExistence type="predicted"/>
<accession>A0A2I2KVS2</accession>
<keyword evidence="3" id="KW-1185">Reference proteome</keyword>
<evidence type="ECO:0000313" key="3">
    <source>
        <dbReference type="Proteomes" id="UP000234331"/>
    </source>
</evidence>
<feature type="region of interest" description="Disordered" evidence="1">
    <location>
        <begin position="26"/>
        <end position="53"/>
    </location>
</feature>
<reference evidence="2 3" key="1">
    <citation type="submission" date="2017-06" db="EMBL/GenBank/DDBJ databases">
        <authorList>
            <person name="Kim H.J."/>
            <person name="Triplett B.A."/>
        </authorList>
    </citation>
    <scope>NUCLEOTIDE SEQUENCE [LARGE SCALE GENOMIC DNA]</scope>
    <source>
        <strain evidence="2">FRACA_ARgP5</strain>
    </source>
</reference>
<evidence type="ECO:0000313" key="2">
    <source>
        <dbReference type="EMBL" id="SNQ49752.1"/>
    </source>
</evidence>
<name>A0A2I2KVS2_9ACTN</name>
<protein>
    <submittedName>
        <fullName evidence="2">Uncharacterized protein</fullName>
    </submittedName>
</protein>
<organism evidence="2 3">
    <name type="scientific">Frankia canadensis</name>
    <dbReference type="NCBI Taxonomy" id="1836972"/>
    <lineage>
        <taxon>Bacteria</taxon>
        <taxon>Bacillati</taxon>
        <taxon>Actinomycetota</taxon>
        <taxon>Actinomycetes</taxon>
        <taxon>Frankiales</taxon>
        <taxon>Frankiaceae</taxon>
        <taxon>Frankia</taxon>
    </lineage>
</organism>
<evidence type="ECO:0000256" key="1">
    <source>
        <dbReference type="SAM" id="MobiDB-lite"/>
    </source>
</evidence>
<dbReference type="EMBL" id="FZMO01000301">
    <property type="protein sequence ID" value="SNQ49752.1"/>
    <property type="molecule type" value="Genomic_DNA"/>
</dbReference>
<dbReference type="AlphaFoldDB" id="A0A2I2KVS2"/>
<sequence>MHFNRDIWLGVLRDHDGPHSRLSCAPWMPRPSDPGGHCSPRTRWSRSPPGNDHLRLVSPLETWA</sequence>
<dbReference type="Proteomes" id="UP000234331">
    <property type="component" value="Unassembled WGS sequence"/>
</dbReference>
<gene>
    <name evidence="2" type="ORF">FRACA_370029</name>
</gene>